<dbReference type="InterPro" id="IPR010067">
    <property type="entry name" value="ABC_SsuA_sub-bd"/>
</dbReference>
<accession>A0A8J7LLM3</accession>
<dbReference type="Proteomes" id="UP000662314">
    <property type="component" value="Unassembled WGS sequence"/>
</dbReference>
<keyword evidence="6" id="KW-0812">Transmembrane</keyword>
<evidence type="ECO:0000313" key="9">
    <source>
        <dbReference type="Proteomes" id="UP000662314"/>
    </source>
</evidence>
<gene>
    <name evidence="8" type="ORF">I8752_27585</name>
</gene>
<keyword evidence="3" id="KW-0732">Signal</keyword>
<evidence type="ECO:0000256" key="2">
    <source>
        <dbReference type="ARBA" id="ARBA00022448"/>
    </source>
</evidence>
<dbReference type="EMBL" id="JAECZA010000236">
    <property type="protein sequence ID" value="MBH8576684.1"/>
    <property type="molecule type" value="Genomic_DNA"/>
</dbReference>
<dbReference type="GO" id="GO:0016020">
    <property type="term" value="C:membrane"/>
    <property type="evidence" value="ECO:0007669"/>
    <property type="project" value="InterPro"/>
</dbReference>
<evidence type="ECO:0000313" key="8">
    <source>
        <dbReference type="EMBL" id="MBH8576684.1"/>
    </source>
</evidence>
<protein>
    <recommendedName>
        <fullName evidence="5">Putative aliphatic sulfonates-binding protein</fullName>
    </recommendedName>
</protein>
<sequence length="356" mass="39489">MDKIARMERRRFLHFATSSLCGFSMAYLLGSCSEKSQQNVKTSSASASSSSLGIKTKVLHMGYQSSGDLFRNQQVLEKRLEPLGVKVEWAQFVQGPQLMEGMRAGKVDVGSVGETPPIFAQVAGADLVYVVGTQRTQTTGKSTVIAVPPESPLKRFEDIKGQEVCFQKGSASHYFILRALQSIGLTIKDIKIKSLPTVEASSAFIEGKIPVWMTSDPYYAIAEKQNRIRVLRDSVGLDSPGGYYMADRKFAEENPGILKIIIEELQKLDRWADKHRDEVAKLIVKLQKLDEDVVARIMSRRTFAGRRGLSPALIAEQQRVADLFFEVGVIPKKINIHEALLPADLYAAITPPEIMV</sequence>
<evidence type="ECO:0000256" key="3">
    <source>
        <dbReference type="ARBA" id="ARBA00022729"/>
    </source>
</evidence>
<keyword evidence="6" id="KW-0472">Membrane</keyword>
<feature type="transmembrane region" description="Helical" evidence="6">
    <location>
        <begin position="12"/>
        <end position="30"/>
    </location>
</feature>
<dbReference type="Gene3D" id="3.40.190.10">
    <property type="entry name" value="Periplasmic binding protein-like II"/>
    <property type="match status" value="2"/>
</dbReference>
<evidence type="ECO:0000256" key="5">
    <source>
        <dbReference type="ARBA" id="ARBA00070228"/>
    </source>
</evidence>
<organism evidence="8 9">
    <name type="scientific">Dendronalium phyllosphericum CENA369</name>
    <dbReference type="NCBI Taxonomy" id="1725256"/>
    <lineage>
        <taxon>Bacteria</taxon>
        <taxon>Bacillati</taxon>
        <taxon>Cyanobacteriota</taxon>
        <taxon>Cyanophyceae</taxon>
        <taxon>Nostocales</taxon>
        <taxon>Nostocaceae</taxon>
        <taxon>Dendronalium</taxon>
        <taxon>Dendronalium phyllosphericum</taxon>
    </lineage>
</organism>
<comment type="similarity">
    <text evidence="1">Belongs to the bacterial solute-binding protein SsuA/TauA family.</text>
</comment>
<keyword evidence="9" id="KW-1185">Reference proteome</keyword>
<name>A0A8J7LLM3_9NOST</name>
<proteinExistence type="inferred from homology"/>
<dbReference type="Pfam" id="PF13379">
    <property type="entry name" value="NMT1_2"/>
    <property type="match status" value="1"/>
</dbReference>
<dbReference type="AlphaFoldDB" id="A0A8J7LLM3"/>
<dbReference type="NCBIfam" id="TIGR01728">
    <property type="entry name" value="SsuA_fam"/>
    <property type="match status" value="1"/>
</dbReference>
<dbReference type="FunFam" id="3.40.190.10:FF:000050">
    <property type="entry name" value="Sulfonate ABC transporter substrate-binding protein"/>
    <property type="match status" value="1"/>
</dbReference>
<dbReference type="SUPFAM" id="SSF53850">
    <property type="entry name" value="Periplasmic binding protein-like II"/>
    <property type="match status" value="1"/>
</dbReference>
<dbReference type="PANTHER" id="PTHR30024:SF42">
    <property type="entry name" value="ALIPHATIC SULFONATES-BINDING PROTEIN-RELATED"/>
    <property type="match status" value="1"/>
</dbReference>
<feature type="domain" description="Solute-binding protein family 3/N-terminal" evidence="7">
    <location>
        <begin position="58"/>
        <end position="279"/>
    </location>
</feature>
<dbReference type="InterPro" id="IPR001638">
    <property type="entry name" value="Solute-binding_3/MltF_N"/>
</dbReference>
<dbReference type="SMART" id="SM00062">
    <property type="entry name" value="PBPb"/>
    <property type="match status" value="1"/>
</dbReference>
<dbReference type="PANTHER" id="PTHR30024">
    <property type="entry name" value="ALIPHATIC SULFONATES-BINDING PROTEIN-RELATED"/>
    <property type="match status" value="1"/>
</dbReference>
<keyword evidence="2" id="KW-0813">Transport</keyword>
<comment type="function">
    <text evidence="4">Part of a binding-protein-dependent transport system for aliphatic sulfonates. Putative binding protein.</text>
</comment>
<evidence type="ECO:0000259" key="7">
    <source>
        <dbReference type="SMART" id="SM00062"/>
    </source>
</evidence>
<dbReference type="GO" id="GO:0042626">
    <property type="term" value="F:ATPase-coupled transmembrane transporter activity"/>
    <property type="evidence" value="ECO:0007669"/>
    <property type="project" value="InterPro"/>
</dbReference>
<evidence type="ECO:0000256" key="1">
    <source>
        <dbReference type="ARBA" id="ARBA00010742"/>
    </source>
</evidence>
<comment type="caution">
    <text evidence="8">The sequence shown here is derived from an EMBL/GenBank/DDBJ whole genome shotgun (WGS) entry which is preliminary data.</text>
</comment>
<reference evidence="8 9" key="1">
    <citation type="journal article" date="2021" name="Int. J. Syst. Evol. Microbiol.">
        <title>Amazonocrinis nigriterrae gen. nov., sp. nov., Atlanticothrix silvestris gen. nov., sp. nov. and Dendronalium phyllosphericum gen. nov., sp. nov., nostocacean cyanobacteria from Brazilian environments.</title>
        <authorList>
            <person name="Alvarenga D.O."/>
            <person name="Andreote A.P.D."/>
            <person name="Branco L.H.Z."/>
            <person name="Delbaje E."/>
            <person name="Cruz R.B."/>
            <person name="Varani A.M."/>
            <person name="Fiore M.F."/>
        </authorList>
    </citation>
    <scope>NUCLEOTIDE SEQUENCE [LARGE SCALE GENOMIC DNA]</scope>
    <source>
        <strain evidence="8 9">CENA369</strain>
    </source>
</reference>
<evidence type="ECO:0000256" key="6">
    <source>
        <dbReference type="SAM" id="Phobius"/>
    </source>
</evidence>
<dbReference type="PROSITE" id="PS51257">
    <property type="entry name" value="PROKAR_LIPOPROTEIN"/>
    <property type="match status" value="1"/>
</dbReference>
<keyword evidence="6" id="KW-1133">Transmembrane helix</keyword>
<evidence type="ECO:0000256" key="4">
    <source>
        <dbReference type="ARBA" id="ARBA00055538"/>
    </source>
</evidence>